<dbReference type="GO" id="GO:0005829">
    <property type="term" value="C:cytosol"/>
    <property type="evidence" value="ECO:0007669"/>
    <property type="project" value="TreeGrafter"/>
</dbReference>
<gene>
    <name evidence="3" type="ORF">DWX06_09465</name>
</gene>
<dbReference type="InterPro" id="IPR050807">
    <property type="entry name" value="TransReg_Diox_bact_type"/>
</dbReference>
<comment type="caution">
    <text evidence="3">The sequence shown here is derived from an EMBL/GenBank/DDBJ whole genome shotgun (WGS) entry which is preliminary data.</text>
</comment>
<dbReference type="InterPro" id="IPR001387">
    <property type="entry name" value="Cro/C1-type_HTH"/>
</dbReference>
<evidence type="ECO:0000256" key="1">
    <source>
        <dbReference type="ARBA" id="ARBA00023125"/>
    </source>
</evidence>
<dbReference type="Pfam" id="PF01381">
    <property type="entry name" value="HTH_3"/>
    <property type="match status" value="1"/>
</dbReference>
<dbReference type="Gene3D" id="1.10.260.40">
    <property type="entry name" value="lambda repressor-like DNA-binding domains"/>
    <property type="match status" value="1"/>
</dbReference>
<dbReference type="GO" id="GO:0003700">
    <property type="term" value="F:DNA-binding transcription factor activity"/>
    <property type="evidence" value="ECO:0007669"/>
    <property type="project" value="TreeGrafter"/>
</dbReference>
<name>A0A412Q330_9FIRM</name>
<dbReference type="GO" id="GO:0003677">
    <property type="term" value="F:DNA binding"/>
    <property type="evidence" value="ECO:0007669"/>
    <property type="project" value="UniProtKB-KW"/>
</dbReference>
<dbReference type="Proteomes" id="UP000284296">
    <property type="component" value="Unassembled WGS sequence"/>
</dbReference>
<dbReference type="EMBL" id="QRXG01000014">
    <property type="protein sequence ID" value="RGT80827.1"/>
    <property type="molecule type" value="Genomic_DNA"/>
</dbReference>
<dbReference type="SMART" id="SM00530">
    <property type="entry name" value="HTH_XRE"/>
    <property type="match status" value="1"/>
</dbReference>
<dbReference type="PANTHER" id="PTHR46797:SF1">
    <property type="entry name" value="METHYLPHOSPHONATE SYNTHASE"/>
    <property type="match status" value="1"/>
</dbReference>
<organism evidence="3 4">
    <name type="scientific">Agathobacter rectalis</name>
    <dbReference type="NCBI Taxonomy" id="39491"/>
    <lineage>
        <taxon>Bacteria</taxon>
        <taxon>Bacillati</taxon>
        <taxon>Bacillota</taxon>
        <taxon>Clostridia</taxon>
        <taxon>Lachnospirales</taxon>
        <taxon>Lachnospiraceae</taxon>
        <taxon>Agathobacter</taxon>
    </lineage>
</organism>
<dbReference type="AlphaFoldDB" id="A0A412Q330"/>
<dbReference type="CDD" id="cd00093">
    <property type="entry name" value="HTH_XRE"/>
    <property type="match status" value="1"/>
</dbReference>
<evidence type="ECO:0000313" key="4">
    <source>
        <dbReference type="Proteomes" id="UP000284296"/>
    </source>
</evidence>
<sequence length="159" mass="17905">MIFNPQHSKITYRKGVTVVVDKKKDFLKILGNNIKKYRDDKGLSQEALANLCGWNTDNARSTISKIEKGTNDVPTSKLKIIAEKLGVSVCDLMDCSNIQEQSESVELVKQVYDEETKFVISSFIKLDAVDRIKVIERINTLLDNEKYSVKKESSGSQTA</sequence>
<protein>
    <submittedName>
        <fullName evidence="3">XRE family transcriptional regulator</fullName>
    </submittedName>
</protein>
<keyword evidence="1" id="KW-0238">DNA-binding</keyword>
<feature type="domain" description="HTH cro/C1-type" evidence="2">
    <location>
        <begin position="34"/>
        <end position="92"/>
    </location>
</feature>
<dbReference type="PROSITE" id="PS50943">
    <property type="entry name" value="HTH_CROC1"/>
    <property type="match status" value="1"/>
</dbReference>
<dbReference type="PANTHER" id="PTHR46797">
    <property type="entry name" value="HTH-TYPE TRANSCRIPTIONAL REGULATOR"/>
    <property type="match status" value="1"/>
</dbReference>
<proteinExistence type="predicted"/>
<dbReference type="InterPro" id="IPR010982">
    <property type="entry name" value="Lambda_DNA-bd_dom_sf"/>
</dbReference>
<reference evidence="3 4" key="1">
    <citation type="submission" date="2018-08" db="EMBL/GenBank/DDBJ databases">
        <title>A genome reference for cultivated species of the human gut microbiota.</title>
        <authorList>
            <person name="Zou Y."/>
            <person name="Xue W."/>
            <person name="Luo G."/>
        </authorList>
    </citation>
    <scope>NUCLEOTIDE SEQUENCE [LARGE SCALE GENOMIC DNA]</scope>
    <source>
        <strain evidence="3 4">AF18-16LB</strain>
    </source>
</reference>
<evidence type="ECO:0000259" key="2">
    <source>
        <dbReference type="PROSITE" id="PS50943"/>
    </source>
</evidence>
<dbReference type="SUPFAM" id="SSF47413">
    <property type="entry name" value="lambda repressor-like DNA-binding domains"/>
    <property type="match status" value="1"/>
</dbReference>
<accession>A0A412Q330</accession>
<evidence type="ECO:0000313" key="3">
    <source>
        <dbReference type="EMBL" id="RGT80827.1"/>
    </source>
</evidence>